<feature type="chain" id="PRO_5043064773" description="Arginine biosynthesis bifunctional protein ArgJ alpha chain" evidence="9">
    <location>
        <begin position="1"/>
        <end position="193"/>
    </location>
</feature>
<dbReference type="Gene3D" id="3.60.70.12">
    <property type="entry name" value="L-amino peptidase D-ALA esterase/amidase"/>
    <property type="match status" value="1"/>
</dbReference>
<dbReference type="AlphaFoldDB" id="A0AAU9DV25"/>
<sequence length="408" mass="44544">MNEVKVLKDGDITWVNGFKSSGVVADIKGNGGDKKDLAIIYCEKECVTAAVFTTNKVRSRTIDVNRENLSKGNINAIVVNSGNANACVGKKGYMDALRMTEITAENLGLDKEKVLVCSTGVIGVQLPMEKLEKSIPKAVKEIKDNGGKDTIEAIMTTDLVKKHIAVEFETENGEKIRIGGIAKGSGMIHPNMATLLGFITTDIDIDKELLQNTLKDITDKTFNMISVDRDTSTNDSLIIMSNGFANNQKVTDKNSIDYLRFKNALNFVMEHLAKSIARDGEGATKLIEVKVLNADSDKDAKNIGKSVITSPLVKTAVYGEDANWGRIIMAIGYSDAEVEEGTIDIFVGDIKVCENGIGVLESEVEINKELKKDEIVITIDIKLGEATARVWGCDLSYDYIKINADYRS</sequence>
<dbReference type="FunFam" id="3.10.20.340:FF:000001">
    <property type="entry name" value="Arginine biosynthesis bifunctional protein ArgJ, chloroplastic"/>
    <property type="match status" value="1"/>
</dbReference>
<comment type="pathway">
    <text evidence="9">Amino-acid biosynthesis; L-arginine biosynthesis; L-ornithine and N-acetyl-L-glutamate from L-glutamate and N(2)-acetyl-L-ornithine (cyclic): step 1/1.</text>
</comment>
<feature type="binding site" evidence="9">
    <location>
        <position position="194"/>
    </location>
    <ligand>
        <name>substrate</name>
    </ligand>
</feature>
<dbReference type="NCBIfam" id="TIGR00120">
    <property type="entry name" value="ArgJ"/>
    <property type="match status" value="1"/>
</dbReference>
<dbReference type="GO" id="GO:0004042">
    <property type="term" value="F:L-glutamate N-acetyltransferase activity"/>
    <property type="evidence" value="ECO:0007669"/>
    <property type="project" value="UniProtKB-UniRule"/>
</dbReference>
<dbReference type="InterPro" id="IPR016117">
    <property type="entry name" value="ArgJ-like_dom_sf"/>
</dbReference>
<reference evidence="10 11" key="1">
    <citation type="submission" date="2022-11" db="EMBL/GenBank/DDBJ databases">
        <title>Haliovirga abyssi gen. nov., sp. nov., a mesophilic fermentative bacterium isolated from the Iheya North hydrothermal field and the proposal of Haliovirgaceae fam. nov.</title>
        <authorList>
            <person name="Miyazaki U."/>
            <person name="Tame A."/>
            <person name="Miyazaki J."/>
            <person name="Takai K."/>
            <person name="Sawayama S."/>
            <person name="Kitajima M."/>
            <person name="Okamoto A."/>
            <person name="Nakagawa S."/>
        </authorList>
    </citation>
    <scope>NUCLEOTIDE SEQUENCE [LARGE SCALE GENOMIC DNA]</scope>
    <source>
        <strain evidence="10 11">IC12</strain>
    </source>
</reference>
<proteinExistence type="inferred from homology"/>
<name>A0AAU9DV25_9FUSO</name>
<feature type="binding site" evidence="9">
    <location>
        <position position="408"/>
    </location>
    <ligand>
        <name>substrate</name>
    </ligand>
</feature>
<gene>
    <name evidence="10" type="primary">argJ1</name>
    <name evidence="9" type="synonym">argJ</name>
    <name evidence="10" type="ORF">HLVA_17280</name>
</gene>
<comment type="subunit">
    <text evidence="2 9">Heterotetramer of two alpha and two beta chains.</text>
</comment>
<evidence type="ECO:0000256" key="4">
    <source>
        <dbReference type="ARBA" id="ARBA00022605"/>
    </source>
</evidence>
<dbReference type="CDD" id="cd02152">
    <property type="entry name" value="OAT"/>
    <property type="match status" value="1"/>
</dbReference>
<keyword evidence="3 9" id="KW-0055">Arginine biosynthesis</keyword>
<feature type="chain" id="PRO_5043064774" description="Arginine biosynthesis bifunctional protein ArgJ beta chain" evidence="9">
    <location>
        <begin position="194"/>
        <end position="408"/>
    </location>
</feature>
<keyword evidence="7 9" id="KW-0012">Acyltransferase</keyword>
<keyword evidence="9" id="KW-0511">Multifunctional enzyme</keyword>
<dbReference type="SUPFAM" id="SSF56266">
    <property type="entry name" value="DmpA/ArgJ-like"/>
    <property type="match status" value="1"/>
</dbReference>
<dbReference type="PANTHER" id="PTHR23100">
    <property type="entry name" value="ARGININE BIOSYNTHESIS BIFUNCTIONAL PROTEIN ARGJ"/>
    <property type="match status" value="1"/>
</dbReference>
<feature type="binding site" evidence="9">
    <location>
        <position position="156"/>
    </location>
    <ligand>
        <name>substrate</name>
    </ligand>
</feature>
<comment type="pathway">
    <text evidence="9">Amino-acid biosynthesis; L-arginine biosynthesis; N(2)-acetyl-L-ornithine from L-glutamate: step 1/4.</text>
</comment>
<keyword evidence="6 9" id="KW-0068">Autocatalytic cleavage</keyword>
<dbReference type="Proteomes" id="UP001321582">
    <property type="component" value="Chromosome"/>
</dbReference>
<feature type="binding site" evidence="9">
    <location>
        <position position="281"/>
    </location>
    <ligand>
        <name>substrate</name>
    </ligand>
</feature>
<protein>
    <recommendedName>
        <fullName evidence="9">Arginine biosynthesis bifunctional protein ArgJ</fullName>
    </recommendedName>
    <domain>
        <recommendedName>
            <fullName evidence="9">Glutamate N-acetyltransferase</fullName>
            <ecNumber evidence="9">2.3.1.35</ecNumber>
        </recommendedName>
        <alternativeName>
            <fullName evidence="9">Ornithine acetyltransferase</fullName>
            <shortName evidence="9">OATase</shortName>
        </alternativeName>
        <alternativeName>
            <fullName evidence="9">Ornithine transacetylase</fullName>
        </alternativeName>
    </domain>
    <domain>
        <recommendedName>
            <fullName evidence="9">Amino-acid acetyltransferase</fullName>
            <ecNumber evidence="9">2.3.1.1</ecNumber>
        </recommendedName>
        <alternativeName>
            <fullName evidence="9">N-acetylglutamate synthase</fullName>
            <shortName evidence="9">AGSase</shortName>
        </alternativeName>
    </domain>
    <component>
        <recommendedName>
            <fullName evidence="9">Arginine biosynthesis bifunctional protein ArgJ alpha chain</fullName>
        </recommendedName>
    </component>
    <component>
        <recommendedName>
            <fullName evidence="9">Arginine biosynthesis bifunctional protein ArgJ beta chain</fullName>
        </recommendedName>
    </component>
</protein>
<comment type="similarity">
    <text evidence="1 9">Belongs to the ArgJ family.</text>
</comment>
<evidence type="ECO:0000313" key="11">
    <source>
        <dbReference type="Proteomes" id="UP001321582"/>
    </source>
</evidence>
<accession>A0AAU9DV25</accession>
<feature type="binding site" evidence="9">
    <location>
        <position position="403"/>
    </location>
    <ligand>
        <name>substrate</name>
    </ligand>
</feature>
<feature type="site" description="Involved in the stabilization of negative charge on the oxyanion by the formation of the oxyanion hole" evidence="9">
    <location>
        <position position="120"/>
    </location>
</feature>
<evidence type="ECO:0000256" key="5">
    <source>
        <dbReference type="ARBA" id="ARBA00022679"/>
    </source>
</evidence>
<dbReference type="GO" id="GO:0006526">
    <property type="term" value="P:L-arginine biosynthetic process"/>
    <property type="evidence" value="ECO:0007669"/>
    <property type="project" value="UniProtKB-UniRule"/>
</dbReference>
<evidence type="ECO:0000313" key="10">
    <source>
        <dbReference type="EMBL" id="BDU51159.1"/>
    </source>
</evidence>
<dbReference type="FunFam" id="3.60.70.12:FF:000001">
    <property type="entry name" value="Arginine biosynthesis bifunctional protein ArgJ, chloroplastic"/>
    <property type="match status" value="1"/>
</dbReference>
<comment type="catalytic activity">
    <reaction evidence="8 9">
        <text>N(2)-acetyl-L-ornithine + L-glutamate = N-acetyl-L-glutamate + L-ornithine</text>
        <dbReference type="Rhea" id="RHEA:15349"/>
        <dbReference type="ChEBI" id="CHEBI:29985"/>
        <dbReference type="ChEBI" id="CHEBI:44337"/>
        <dbReference type="ChEBI" id="CHEBI:46911"/>
        <dbReference type="ChEBI" id="CHEBI:57805"/>
        <dbReference type="EC" id="2.3.1.35"/>
    </reaction>
</comment>
<evidence type="ECO:0000256" key="1">
    <source>
        <dbReference type="ARBA" id="ARBA00006774"/>
    </source>
</evidence>
<keyword evidence="11" id="KW-1185">Reference proteome</keyword>
<evidence type="ECO:0000256" key="6">
    <source>
        <dbReference type="ARBA" id="ARBA00022813"/>
    </source>
</evidence>
<dbReference type="InterPro" id="IPR002813">
    <property type="entry name" value="Arg_biosynth_ArgJ"/>
</dbReference>
<organism evidence="10 11">
    <name type="scientific">Haliovirga abyssi</name>
    <dbReference type="NCBI Taxonomy" id="2996794"/>
    <lineage>
        <taxon>Bacteria</taxon>
        <taxon>Fusobacteriati</taxon>
        <taxon>Fusobacteriota</taxon>
        <taxon>Fusobacteriia</taxon>
        <taxon>Fusobacteriales</taxon>
        <taxon>Haliovirgaceae</taxon>
        <taxon>Haliovirga</taxon>
    </lineage>
</organism>
<evidence type="ECO:0000256" key="3">
    <source>
        <dbReference type="ARBA" id="ARBA00022571"/>
    </source>
</evidence>
<dbReference type="GO" id="GO:0004358">
    <property type="term" value="F:L-glutamate N-acetyltransferase activity, acting on acetyl-L-ornithine as donor"/>
    <property type="evidence" value="ECO:0007669"/>
    <property type="project" value="UniProtKB-UniRule"/>
</dbReference>
<dbReference type="RefSeq" id="WP_307904000.1">
    <property type="nucleotide sequence ID" value="NZ_AP027059.1"/>
</dbReference>
<keyword evidence="4 9" id="KW-0028">Amino-acid biosynthesis</keyword>
<evidence type="ECO:0000256" key="9">
    <source>
        <dbReference type="HAMAP-Rule" id="MF_01106"/>
    </source>
</evidence>
<feature type="binding site" evidence="9">
    <location>
        <position position="183"/>
    </location>
    <ligand>
        <name>substrate</name>
    </ligand>
</feature>
<dbReference type="HAMAP" id="MF_01106">
    <property type="entry name" value="ArgJ"/>
    <property type="match status" value="1"/>
</dbReference>
<evidence type="ECO:0000256" key="7">
    <source>
        <dbReference type="ARBA" id="ARBA00023315"/>
    </source>
</evidence>
<comment type="function">
    <text evidence="9">Catalyzes two activities which are involved in the cyclic version of arginine biosynthesis: the synthesis of N-acetylglutamate from glutamate and acetyl-CoA as the acetyl donor, and of ornithine by transacetylation between N(2)-acetylornithine and glutamate.</text>
</comment>
<evidence type="ECO:0000256" key="2">
    <source>
        <dbReference type="ARBA" id="ARBA00011475"/>
    </source>
</evidence>
<feature type="site" description="Involved in the stabilization of negative charge on the oxyanion by the formation of the oxyanion hole" evidence="9">
    <location>
        <position position="119"/>
    </location>
</feature>
<keyword evidence="5 9" id="KW-0808">Transferase</keyword>
<keyword evidence="9" id="KW-0963">Cytoplasm</keyword>
<comment type="catalytic activity">
    <reaction evidence="9">
        <text>L-glutamate + acetyl-CoA = N-acetyl-L-glutamate + CoA + H(+)</text>
        <dbReference type="Rhea" id="RHEA:24292"/>
        <dbReference type="ChEBI" id="CHEBI:15378"/>
        <dbReference type="ChEBI" id="CHEBI:29985"/>
        <dbReference type="ChEBI" id="CHEBI:44337"/>
        <dbReference type="ChEBI" id="CHEBI:57287"/>
        <dbReference type="ChEBI" id="CHEBI:57288"/>
        <dbReference type="EC" id="2.3.1.1"/>
    </reaction>
</comment>
<dbReference type="Pfam" id="PF01960">
    <property type="entry name" value="ArgJ"/>
    <property type="match status" value="1"/>
</dbReference>
<dbReference type="EC" id="2.3.1.1" evidence="9"/>
<dbReference type="KEGG" id="haby:HLVA_17280"/>
<feature type="active site" description="Nucleophile" evidence="9">
    <location>
        <position position="194"/>
    </location>
</feature>
<dbReference type="EMBL" id="AP027059">
    <property type="protein sequence ID" value="BDU51159.1"/>
    <property type="molecule type" value="Genomic_DNA"/>
</dbReference>
<dbReference type="PANTHER" id="PTHR23100:SF0">
    <property type="entry name" value="ARGININE BIOSYNTHESIS BIFUNCTIONAL PROTEIN ARGJ, MITOCHONDRIAL"/>
    <property type="match status" value="1"/>
</dbReference>
<dbReference type="InterPro" id="IPR042195">
    <property type="entry name" value="ArgJ_beta_C"/>
</dbReference>
<comment type="subcellular location">
    <subcellularLocation>
        <location evidence="9">Cytoplasm</location>
    </subcellularLocation>
</comment>
<dbReference type="GO" id="GO:0005737">
    <property type="term" value="C:cytoplasm"/>
    <property type="evidence" value="ECO:0007669"/>
    <property type="project" value="UniProtKB-SubCell"/>
</dbReference>
<dbReference type="GO" id="GO:0006592">
    <property type="term" value="P:ornithine biosynthetic process"/>
    <property type="evidence" value="ECO:0007669"/>
    <property type="project" value="TreeGrafter"/>
</dbReference>
<dbReference type="EC" id="2.3.1.35" evidence="9"/>
<evidence type="ECO:0000256" key="8">
    <source>
        <dbReference type="ARBA" id="ARBA00049439"/>
    </source>
</evidence>
<dbReference type="Gene3D" id="3.10.20.340">
    <property type="entry name" value="ArgJ beta chain, C-terminal domain"/>
    <property type="match status" value="1"/>
</dbReference>
<feature type="site" description="Cleavage; by autolysis" evidence="9">
    <location>
        <begin position="193"/>
        <end position="194"/>
    </location>
</feature>
<dbReference type="NCBIfam" id="NF003802">
    <property type="entry name" value="PRK05388.1"/>
    <property type="match status" value="1"/>
</dbReference>